<dbReference type="Gene3D" id="3.60.15.10">
    <property type="entry name" value="Ribonuclease Z/Hydroxyacylglutathione hydrolase-like"/>
    <property type="match status" value="1"/>
</dbReference>
<evidence type="ECO:0000313" key="2">
    <source>
        <dbReference type="Proteomes" id="UP000565262"/>
    </source>
</evidence>
<name>A0A839IIU1_9GAMM</name>
<dbReference type="SUPFAM" id="SSF56281">
    <property type="entry name" value="Metallo-hydrolase/oxidoreductase"/>
    <property type="match status" value="1"/>
</dbReference>
<protein>
    <recommendedName>
        <fullName evidence="3">MBL fold metallo-hydrolase</fullName>
    </recommendedName>
</protein>
<dbReference type="RefSeq" id="WP_182807022.1">
    <property type="nucleotide sequence ID" value="NZ_JACJFM010000001.1"/>
</dbReference>
<dbReference type="Proteomes" id="UP000565262">
    <property type="component" value="Unassembled WGS sequence"/>
</dbReference>
<reference evidence="1 2" key="1">
    <citation type="submission" date="2020-08" db="EMBL/GenBank/DDBJ databases">
        <title>Oceanospirillum sp. nov. isolated from marine sediment.</title>
        <authorList>
            <person name="Ji X."/>
        </authorList>
    </citation>
    <scope>NUCLEOTIDE SEQUENCE [LARGE SCALE GENOMIC DNA]</scope>
    <source>
        <strain evidence="1 2">D5</strain>
    </source>
</reference>
<keyword evidence="2" id="KW-1185">Reference proteome</keyword>
<dbReference type="EMBL" id="JACJFM010000001">
    <property type="protein sequence ID" value="MBB1485253.1"/>
    <property type="molecule type" value="Genomic_DNA"/>
</dbReference>
<sequence length="54" mass="6084">MISITRFGAAQEVTGSCHLLQVGHYRILLDCGLIQGSYRDEQRNTEDFPFDPAL</sequence>
<comment type="caution">
    <text evidence="1">The sequence shown here is derived from an EMBL/GenBank/DDBJ whole genome shotgun (WGS) entry which is preliminary data.</text>
</comment>
<proteinExistence type="predicted"/>
<evidence type="ECO:0008006" key="3">
    <source>
        <dbReference type="Google" id="ProtNLM"/>
    </source>
</evidence>
<dbReference type="InterPro" id="IPR036866">
    <property type="entry name" value="RibonucZ/Hydroxyglut_hydro"/>
</dbReference>
<evidence type="ECO:0000313" key="1">
    <source>
        <dbReference type="EMBL" id="MBB1485253.1"/>
    </source>
</evidence>
<gene>
    <name evidence="1" type="ORF">H4O21_01290</name>
</gene>
<organism evidence="1 2">
    <name type="scientific">Oceanospirillum sediminis</name>
    <dbReference type="NCBI Taxonomy" id="2760088"/>
    <lineage>
        <taxon>Bacteria</taxon>
        <taxon>Pseudomonadati</taxon>
        <taxon>Pseudomonadota</taxon>
        <taxon>Gammaproteobacteria</taxon>
        <taxon>Oceanospirillales</taxon>
        <taxon>Oceanospirillaceae</taxon>
        <taxon>Oceanospirillum</taxon>
    </lineage>
</organism>
<dbReference type="AlphaFoldDB" id="A0A839IIU1"/>
<accession>A0A839IIU1</accession>